<accession>A0A6A6XMN0</accession>
<protein>
    <submittedName>
        <fullName evidence="1">Uncharacterized protein</fullName>
    </submittedName>
</protein>
<evidence type="ECO:0000313" key="1">
    <source>
        <dbReference type="EMBL" id="KAF2797791.1"/>
    </source>
</evidence>
<keyword evidence="2" id="KW-1185">Reference proteome</keyword>
<sequence>MNGEGRHMSEANTLKDGTRIQVDLKSTDVLFNATGTLDAVAEVGEQLAWLGAALRSSPYSSAVASCTPHIRDLKIEKRSNDQSMASCYIDFNIDSVHVEDVTASDGQCWHALFNNPVLVEGFPIQARPERNTGIEIPLNVMAELAGARRLQTFAGNVFIKSFSCILLLTKRVADIVVWHFLFNDNGEHICYTDPRIRDIAAPWCQNAELHSLQSARHVVGWCSKVSSLAGSPNANYSIDWSQLQKGHQGCAFEKVVISGGQFVTLGASFVVGKKDKPVFIKARDDYLSQLRWISQKFVILYDVDDRRAWMIDGCSALLHLVRASLEHNRDDEFAESFLFDSNQLEEAYPIRVGKAAAISVLTNERNSNIKIHQKRDDSYDEETTTQDGNVDRVTKRKTTFYCFKDRVDHVYHILEQIIAYQAQIESQDGVGFKVRSSSRRQLEGFDFMDIASDQDPLYPRVITLASSGVGWVDFARAMHAVTLFGRGFGDLFTSASDTHPCNQWRDVPKGHDHLAVCVSDLQWILKRRGSTASTPWRLVDNIIWYNPDKIFAPCKGEVATNSCCDRVQVLLPSSTLSLWTRKYISPARLELSGAVIFGHNRKLPLRWGDSGDPEEVEAAKVNDAVSLVSEAHDSGIGSSIASTPSSVAISQVSATSPRVSRVVERGPGTWLFNLAKVRRLKGVAGGKGNGNERK</sequence>
<reference evidence="1" key="1">
    <citation type="journal article" date="2020" name="Stud. Mycol.">
        <title>101 Dothideomycetes genomes: a test case for predicting lifestyles and emergence of pathogens.</title>
        <authorList>
            <person name="Haridas S."/>
            <person name="Albert R."/>
            <person name="Binder M."/>
            <person name="Bloem J."/>
            <person name="Labutti K."/>
            <person name="Salamov A."/>
            <person name="Andreopoulos B."/>
            <person name="Baker S."/>
            <person name="Barry K."/>
            <person name="Bills G."/>
            <person name="Bluhm B."/>
            <person name="Cannon C."/>
            <person name="Castanera R."/>
            <person name="Culley D."/>
            <person name="Daum C."/>
            <person name="Ezra D."/>
            <person name="Gonzalez J."/>
            <person name="Henrissat B."/>
            <person name="Kuo A."/>
            <person name="Liang C."/>
            <person name="Lipzen A."/>
            <person name="Lutzoni F."/>
            <person name="Magnuson J."/>
            <person name="Mondo S."/>
            <person name="Nolan M."/>
            <person name="Ohm R."/>
            <person name="Pangilinan J."/>
            <person name="Park H.-J."/>
            <person name="Ramirez L."/>
            <person name="Alfaro M."/>
            <person name="Sun H."/>
            <person name="Tritt A."/>
            <person name="Yoshinaga Y."/>
            <person name="Zwiers L.-H."/>
            <person name="Turgeon B."/>
            <person name="Goodwin S."/>
            <person name="Spatafora J."/>
            <person name="Crous P."/>
            <person name="Grigoriev I."/>
        </authorList>
    </citation>
    <scope>NUCLEOTIDE SEQUENCE</scope>
    <source>
        <strain evidence="1">CBS 109.77</strain>
    </source>
</reference>
<gene>
    <name evidence="1" type="ORF">K505DRAFT_322311</name>
</gene>
<evidence type="ECO:0000313" key="2">
    <source>
        <dbReference type="Proteomes" id="UP000799757"/>
    </source>
</evidence>
<dbReference type="Proteomes" id="UP000799757">
    <property type="component" value="Unassembled WGS sequence"/>
</dbReference>
<name>A0A6A6XMN0_9PLEO</name>
<proteinExistence type="predicted"/>
<organism evidence="1 2">
    <name type="scientific">Melanomma pulvis-pyrius CBS 109.77</name>
    <dbReference type="NCBI Taxonomy" id="1314802"/>
    <lineage>
        <taxon>Eukaryota</taxon>
        <taxon>Fungi</taxon>
        <taxon>Dikarya</taxon>
        <taxon>Ascomycota</taxon>
        <taxon>Pezizomycotina</taxon>
        <taxon>Dothideomycetes</taxon>
        <taxon>Pleosporomycetidae</taxon>
        <taxon>Pleosporales</taxon>
        <taxon>Melanommataceae</taxon>
        <taxon>Melanomma</taxon>
    </lineage>
</organism>
<dbReference type="EMBL" id="MU001798">
    <property type="protein sequence ID" value="KAF2797791.1"/>
    <property type="molecule type" value="Genomic_DNA"/>
</dbReference>
<dbReference type="AlphaFoldDB" id="A0A6A6XMN0"/>
<dbReference type="OrthoDB" id="1577640at2759"/>